<dbReference type="EMBL" id="GBRH01276891">
    <property type="protein sequence ID" value="JAD21004.1"/>
    <property type="molecule type" value="Transcribed_RNA"/>
</dbReference>
<dbReference type="AlphaFoldDB" id="A0A0A8Y4W8"/>
<accession>A0A0A8Y4W8</accession>
<evidence type="ECO:0000313" key="1">
    <source>
        <dbReference type="EMBL" id="JAD21004.1"/>
    </source>
</evidence>
<protein>
    <submittedName>
        <fullName evidence="1">Uncharacterized protein</fullName>
    </submittedName>
</protein>
<proteinExistence type="predicted"/>
<name>A0A0A8Y4W8_ARUDO</name>
<organism evidence="1">
    <name type="scientific">Arundo donax</name>
    <name type="common">Giant reed</name>
    <name type="synonym">Donax arundinaceus</name>
    <dbReference type="NCBI Taxonomy" id="35708"/>
    <lineage>
        <taxon>Eukaryota</taxon>
        <taxon>Viridiplantae</taxon>
        <taxon>Streptophyta</taxon>
        <taxon>Embryophyta</taxon>
        <taxon>Tracheophyta</taxon>
        <taxon>Spermatophyta</taxon>
        <taxon>Magnoliopsida</taxon>
        <taxon>Liliopsida</taxon>
        <taxon>Poales</taxon>
        <taxon>Poaceae</taxon>
        <taxon>PACMAD clade</taxon>
        <taxon>Arundinoideae</taxon>
        <taxon>Arundineae</taxon>
        <taxon>Arundo</taxon>
    </lineage>
</organism>
<reference evidence="1" key="2">
    <citation type="journal article" date="2015" name="Data Brief">
        <title>Shoot transcriptome of the giant reed, Arundo donax.</title>
        <authorList>
            <person name="Barrero R.A."/>
            <person name="Guerrero F.D."/>
            <person name="Moolhuijzen P."/>
            <person name="Goolsby J.A."/>
            <person name="Tidwell J."/>
            <person name="Bellgard S.E."/>
            <person name="Bellgard M.I."/>
        </authorList>
    </citation>
    <scope>NUCLEOTIDE SEQUENCE</scope>
    <source>
        <tissue evidence="1">Shoot tissue taken approximately 20 cm above the soil surface</tissue>
    </source>
</reference>
<sequence length="37" mass="4238">MTMFLCNFVRLSACCSELIDFLPWVSPAPQRSGLQEF</sequence>
<reference evidence="1" key="1">
    <citation type="submission" date="2014-09" db="EMBL/GenBank/DDBJ databases">
        <authorList>
            <person name="Magalhaes I.L.F."/>
            <person name="Oliveira U."/>
            <person name="Santos F.R."/>
            <person name="Vidigal T.H.D.A."/>
            <person name="Brescovit A.D."/>
            <person name="Santos A.J."/>
        </authorList>
    </citation>
    <scope>NUCLEOTIDE SEQUENCE</scope>
    <source>
        <tissue evidence="1">Shoot tissue taken approximately 20 cm above the soil surface</tissue>
    </source>
</reference>